<reference evidence="10 11" key="1">
    <citation type="submission" date="2024-07" db="EMBL/GenBank/DDBJ databases">
        <title>Active virus-host system and metabolic interactions in a Lokiarchaeon culture.</title>
        <authorList>
            <person name="Ponce Toledo R.I."/>
            <person name="Rodrigues Oliveira T."/>
            <person name="Schleper C."/>
        </authorList>
    </citation>
    <scope>NUCLEOTIDE SEQUENCE [LARGE SCALE GENOMIC DNA]</scope>
    <source>
        <strain evidence="10 11">B35</strain>
    </source>
</reference>
<evidence type="ECO:0000256" key="3">
    <source>
        <dbReference type="ARBA" id="ARBA00009677"/>
    </source>
</evidence>
<dbReference type="InterPro" id="IPR002371">
    <property type="entry name" value="FlgK"/>
</dbReference>
<dbReference type="InterPro" id="IPR053927">
    <property type="entry name" value="FlgK_helical"/>
</dbReference>
<dbReference type="EMBL" id="JBFSOO010000021">
    <property type="protein sequence ID" value="MEZ6855041.1"/>
    <property type="molecule type" value="Genomic_DNA"/>
</dbReference>
<dbReference type="RefSeq" id="WP_371151250.1">
    <property type="nucleotide sequence ID" value="NZ_JBFSOO010000021.1"/>
</dbReference>
<dbReference type="PRINTS" id="PR01005">
    <property type="entry name" value="FLGHOOKAP1"/>
</dbReference>
<feature type="domain" description="Flagellar hook-associated protein FlgK helical" evidence="9">
    <location>
        <begin position="94"/>
        <end position="249"/>
    </location>
</feature>
<evidence type="ECO:0000256" key="1">
    <source>
        <dbReference type="ARBA" id="ARBA00004365"/>
    </source>
</evidence>
<proteinExistence type="inferred from homology"/>
<dbReference type="Pfam" id="PF06429">
    <property type="entry name" value="Flg_bbr_C"/>
    <property type="match status" value="1"/>
</dbReference>
<dbReference type="Pfam" id="PF22638">
    <property type="entry name" value="FlgK_D1"/>
    <property type="match status" value="1"/>
</dbReference>
<evidence type="ECO:0000259" key="8">
    <source>
        <dbReference type="Pfam" id="PF06429"/>
    </source>
</evidence>
<accession>A0ABV4JZ72</accession>
<dbReference type="InterPro" id="IPR019776">
    <property type="entry name" value="Flagellar_basal_body_rod_CS"/>
</dbReference>
<dbReference type="SUPFAM" id="SSF64518">
    <property type="entry name" value="Phase 1 flagellin"/>
    <property type="match status" value="1"/>
</dbReference>
<dbReference type="PANTHER" id="PTHR30033:SF2">
    <property type="entry name" value="FLAGELLAR HOOK PROTEIN"/>
    <property type="match status" value="1"/>
</dbReference>
<evidence type="ECO:0000313" key="10">
    <source>
        <dbReference type="EMBL" id="MEZ6855041.1"/>
    </source>
</evidence>
<keyword evidence="11" id="KW-1185">Reference proteome</keyword>
<name>A0ABV4JZ72_9BACT</name>
<evidence type="ECO:0000259" key="7">
    <source>
        <dbReference type="Pfam" id="PF00460"/>
    </source>
</evidence>
<keyword evidence="5" id="KW-0964">Secreted</keyword>
<dbReference type="InterPro" id="IPR010930">
    <property type="entry name" value="Flg_bb/hook_C_dom"/>
</dbReference>
<evidence type="ECO:0000256" key="2">
    <source>
        <dbReference type="ARBA" id="ARBA00004613"/>
    </source>
</evidence>
<evidence type="ECO:0000256" key="4">
    <source>
        <dbReference type="ARBA" id="ARBA00016244"/>
    </source>
</evidence>
<keyword evidence="10" id="KW-0966">Cell projection</keyword>
<evidence type="ECO:0000256" key="5">
    <source>
        <dbReference type="ARBA" id="ARBA00022525"/>
    </source>
</evidence>
<dbReference type="InterPro" id="IPR001444">
    <property type="entry name" value="Flag_bb_rod_N"/>
</dbReference>
<gene>
    <name evidence="10" type="primary">flgK</name>
    <name evidence="10" type="ORF">AB2Z07_16345</name>
</gene>
<feature type="domain" description="Flagellar basal-body/hook protein C-terminal" evidence="8">
    <location>
        <begin position="628"/>
        <end position="669"/>
    </location>
</feature>
<dbReference type="NCBIfam" id="TIGR02492">
    <property type="entry name" value="flgK_ends"/>
    <property type="match status" value="1"/>
</dbReference>
<keyword evidence="10" id="KW-0969">Cilium</keyword>
<evidence type="ECO:0000259" key="9">
    <source>
        <dbReference type="Pfam" id="PF22638"/>
    </source>
</evidence>
<comment type="similarity">
    <text evidence="3">Belongs to the flagella basal body rod proteins family.</text>
</comment>
<organism evidence="10 11">
    <name type="scientific">Halodesulfovibrio aestuarii</name>
    <dbReference type="NCBI Taxonomy" id="126333"/>
    <lineage>
        <taxon>Bacteria</taxon>
        <taxon>Pseudomonadati</taxon>
        <taxon>Thermodesulfobacteriota</taxon>
        <taxon>Desulfovibrionia</taxon>
        <taxon>Desulfovibrionales</taxon>
        <taxon>Desulfovibrionaceae</taxon>
        <taxon>Halodesulfovibrio</taxon>
    </lineage>
</organism>
<comment type="subcellular location">
    <subcellularLocation>
        <location evidence="1">Bacterial flagellum</location>
    </subcellularLocation>
    <subcellularLocation>
        <location evidence="2">Secreted</location>
    </subcellularLocation>
</comment>
<dbReference type="PANTHER" id="PTHR30033">
    <property type="entry name" value="FLAGELLAR HOOK-ASSOCIATED PROTEIN 1"/>
    <property type="match status" value="1"/>
</dbReference>
<keyword evidence="6" id="KW-0975">Bacterial flagellum</keyword>
<sequence length="670" mass="71296">MINAIYNTGLNGVMNSQTSVNVTSNNISNADVAGYKKQTPIYETSISIKSNGLHIGTGAEIAGIEASMNYFVEQQYLSTSADASKYTQQLTYEEQMESTLSQTDTTGLIAVLSELFSGWNTLSNDPTQPGAWEEVLSSGQAVASTYNDTVAQMEDVYQSIDQEISSQVSEANTLIDDIAALNAQVAANPTDNEAIDARDQAIRELSTYMNVNVKYQSDGTATVLAEGCYALVEGQQTHHLSSQPAQSRESLMPSSTFEGGVEFQGTSSEEIMLEFIDDTHYYASLDGGKTWVTDESGNPVEYEAGDVDSAETIANVDVWFSTTSGTHAAGDRYIITPKSGLYLEKGDDSYLNLTPLSDDQGTLASDKVTSGSIAGLFITRDDSVMPSMDAMDGLTESVIWETNVLHAKGAGLEHHTSLSGSYAVDDSTVSLSESGLFFADKLESGDVEYVCYDDDGSVASTVSIVVDPDTDSLDDIAAKINTASGGDLTATVSADGTLEIASATGLSFEVAQDDVNLMAGLGLNTFYTGTSAETIAVNGYVSTNSQHINAGTVNEDGTVTSGDNSTALQLAALAEEDVAITACGVTYTDSFSSFSSMIVANVGANVQSAELNQAYAQASNEYYYDYQLSASGVNVDEEEVNLIKYQQQYEACAKIITTAREMLDEVLDMF</sequence>
<dbReference type="Pfam" id="PF00460">
    <property type="entry name" value="Flg_bb_rod"/>
    <property type="match status" value="1"/>
</dbReference>
<evidence type="ECO:0000313" key="11">
    <source>
        <dbReference type="Proteomes" id="UP001568358"/>
    </source>
</evidence>
<evidence type="ECO:0000256" key="6">
    <source>
        <dbReference type="ARBA" id="ARBA00023143"/>
    </source>
</evidence>
<protein>
    <recommendedName>
        <fullName evidence="4">Flagellar hook-associated protein 1</fullName>
    </recommendedName>
</protein>
<keyword evidence="10" id="KW-0282">Flagellum</keyword>
<dbReference type="Proteomes" id="UP001568358">
    <property type="component" value="Unassembled WGS sequence"/>
</dbReference>
<comment type="caution">
    <text evidence="10">The sequence shown here is derived from an EMBL/GenBank/DDBJ whole genome shotgun (WGS) entry which is preliminary data.</text>
</comment>
<feature type="domain" description="Flagellar basal body rod protein N-terminal" evidence="7">
    <location>
        <begin position="7"/>
        <end position="36"/>
    </location>
</feature>
<dbReference type="PROSITE" id="PS00588">
    <property type="entry name" value="FLAGELLA_BB_ROD"/>
    <property type="match status" value="1"/>
</dbReference>